<accession>A0A0F9LAL7</accession>
<evidence type="ECO:0000256" key="6">
    <source>
        <dbReference type="ARBA" id="ARBA00022723"/>
    </source>
</evidence>
<evidence type="ECO:0008006" key="13">
    <source>
        <dbReference type="Google" id="ProtNLM"/>
    </source>
</evidence>
<dbReference type="Gene3D" id="3.20.20.70">
    <property type="entry name" value="Aldolase class I"/>
    <property type="match status" value="1"/>
</dbReference>
<dbReference type="SUPFAM" id="SSF51395">
    <property type="entry name" value="FMN-linked oxidoreductases"/>
    <property type="match status" value="1"/>
</dbReference>
<keyword evidence="9" id="KW-0411">Iron-sulfur</keyword>
<dbReference type="GO" id="GO:0046872">
    <property type="term" value="F:metal ion binding"/>
    <property type="evidence" value="ECO:0007669"/>
    <property type="project" value="UniProtKB-KW"/>
</dbReference>
<evidence type="ECO:0000259" key="10">
    <source>
        <dbReference type="Pfam" id="PF00724"/>
    </source>
</evidence>
<dbReference type="InterPro" id="IPR051793">
    <property type="entry name" value="NADH:flavin_oxidoreductase"/>
</dbReference>
<reference evidence="12" key="1">
    <citation type="journal article" date="2015" name="Nature">
        <title>Complex archaea that bridge the gap between prokaryotes and eukaryotes.</title>
        <authorList>
            <person name="Spang A."/>
            <person name="Saw J.H."/>
            <person name="Jorgensen S.L."/>
            <person name="Zaremba-Niedzwiedzka K."/>
            <person name="Martijn J."/>
            <person name="Lind A.E."/>
            <person name="van Eijk R."/>
            <person name="Schleper C."/>
            <person name="Guy L."/>
            <person name="Ettema T.J."/>
        </authorList>
    </citation>
    <scope>NUCLEOTIDE SEQUENCE</scope>
</reference>
<keyword evidence="5" id="KW-0288">FMN</keyword>
<evidence type="ECO:0000256" key="5">
    <source>
        <dbReference type="ARBA" id="ARBA00022643"/>
    </source>
</evidence>
<dbReference type="Gene3D" id="3.50.50.60">
    <property type="entry name" value="FAD/NAD(P)-binding domain"/>
    <property type="match status" value="1"/>
</dbReference>
<name>A0A0F9LAL7_9ZZZZ</name>
<dbReference type="PANTHER" id="PTHR42917:SF2">
    <property type="entry name" value="2,4-DIENOYL-COA REDUCTASE [(2E)-ENOYL-COA-PRODUCING]"/>
    <property type="match status" value="1"/>
</dbReference>
<keyword evidence="8" id="KW-0408">Iron</keyword>
<dbReference type="InterPro" id="IPR023753">
    <property type="entry name" value="FAD/NAD-binding_dom"/>
</dbReference>
<dbReference type="CDD" id="cd02803">
    <property type="entry name" value="OYE_like_FMN_family"/>
    <property type="match status" value="1"/>
</dbReference>
<evidence type="ECO:0000256" key="2">
    <source>
        <dbReference type="ARBA" id="ARBA00001966"/>
    </source>
</evidence>
<keyword evidence="6" id="KW-0479">Metal-binding</keyword>
<comment type="cofactor">
    <cofactor evidence="2">
        <name>[4Fe-4S] cluster</name>
        <dbReference type="ChEBI" id="CHEBI:49883"/>
    </cofactor>
</comment>
<dbReference type="InterPro" id="IPR001155">
    <property type="entry name" value="OxRdtase_FMN_N"/>
</dbReference>
<organism evidence="12">
    <name type="scientific">marine sediment metagenome</name>
    <dbReference type="NCBI Taxonomy" id="412755"/>
    <lineage>
        <taxon>unclassified sequences</taxon>
        <taxon>metagenomes</taxon>
        <taxon>ecological metagenomes</taxon>
    </lineage>
</organism>
<keyword evidence="7" id="KW-0560">Oxidoreductase</keyword>
<evidence type="ECO:0000256" key="7">
    <source>
        <dbReference type="ARBA" id="ARBA00023002"/>
    </source>
</evidence>
<sequence length="657" mass="72676">MPNITDPITIRGMEVKNRFSFPPCLTYSSDNKGRPTQRSFNAYEIKARGGVGLMTYEASGVHPTATGGAGASIGPDDNIPAYKKMTDMVHKYGVKFGMQIAGGGIIEYYFAKMAKIYVQPYGPSNVDLYHATSANQLLAYKWKEEIEKDKAEVRPLTVEEIIKFEDMFARASKNIMEAGFDFVEIHSCHGSLYHTFLSPYLNKRTDEYGGSYENRCRFLLETVGKIRKTIGEKPPIFVRISGDELVEDGNKSKDTVEISKILEKGGVDCIDVTQGVIYRSPYGITIPTYIDHGGFIHLAEAIKKNVDIPVIGVGRISDPRMANEFIQQGKADIINMARQLICDPCTPNKFIESRFKDIKECIGCLVGCGSVCVLDAYGGQNYTELVPSTDLKKIVIIGAGIAGMEAARVAKRRGHEVVVYEKSSKKGGLMPLLAAEYKKGDFIHISNYLENQLEKLGVPVHLNRDLTKEEVSDLNPDILVLAAGSEATIPVNLKGKANVLTQDEAILKSKPIGKNLVLWGLNGYWHGGAETVLSFIEEGYNVKAFAGPESIVGQVLPGARRFWILRYLRDKKIPVYTKAKLLDVTTEGVKFLDRDQKEQFIEADTLIFSGARISHGKKLQDKFEGAAPQIVLIGDCKSPRDIRSAMTDAQKFARSLN</sequence>
<dbReference type="SUPFAM" id="SSF51905">
    <property type="entry name" value="FAD/NAD(P)-binding domain"/>
    <property type="match status" value="1"/>
</dbReference>
<comment type="caution">
    <text evidence="12">The sequence shown here is derived from an EMBL/GenBank/DDBJ whole genome shotgun (WGS) entry which is preliminary data.</text>
</comment>
<dbReference type="InterPro" id="IPR036188">
    <property type="entry name" value="FAD/NAD-bd_sf"/>
</dbReference>
<evidence type="ECO:0000259" key="11">
    <source>
        <dbReference type="Pfam" id="PF07992"/>
    </source>
</evidence>
<proteinExistence type="inferred from homology"/>
<dbReference type="GO" id="GO:0010181">
    <property type="term" value="F:FMN binding"/>
    <property type="evidence" value="ECO:0007669"/>
    <property type="project" value="InterPro"/>
</dbReference>
<dbReference type="InterPro" id="IPR013785">
    <property type="entry name" value="Aldolase_TIM"/>
</dbReference>
<dbReference type="AlphaFoldDB" id="A0A0F9LAL7"/>
<protein>
    <recommendedName>
        <fullName evidence="13">NADH:flavin oxidoreductase/NADH oxidase N-terminal domain-containing protein</fullName>
    </recommendedName>
</protein>
<evidence type="ECO:0000256" key="4">
    <source>
        <dbReference type="ARBA" id="ARBA00022630"/>
    </source>
</evidence>
<dbReference type="GO" id="GO:0016491">
    <property type="term" value="F:oxidoreductase activity"/>
    <property type="evidence" value="ECO:0007669"/>
    <property type="project" value="UniProtKB-KW"/>
</dbReference>
<comment type="cofactor">
    <cofactor evidence="1">
        <name>FMN</name>
        <dbReference type="ChEBI" id="CHEBI:58210"/>
    </cofactor>
</comment>
<evidence type="ECO:0000256" key="9">
    <source>
        <dbReference type="ARBA" id="ARBA00023014"/>
    </source>
</evidence>
<dbReference type="Pfam" id="PF00724">
    <property type="entry name" value="Oxidored_FMN"/>
    <property type="match status" value="1"/>
</dbReference>
<dbReference type="PANTHER" id="PTHR42917">
    <property type="entry name" value="2,4-DIENOYL-COA REDUCTASE"/>
    <property type="match status" value="1"/>
</dbReference>
<feature type="domain" description="FAD/NAD(P)-binding" evidence="11">
    <location>
        <begin position="393"/>
        <end position="609"/>
    </location>
</feature>
<gene>
    <name evidence="12" type="ORF">LCGC14_1223710</name>
</gene>
<keyword evidence="4" id="KW-0285">Flavoprotein</keyword>
<evidence type="ECO:0000256" key="1">
    <source>
        <dbReference type="ARBA" id="ARBA00001917"/>
    </source>
</evidence>
<comment type="similarity">
    <text evidence="3">In the N-terminal section; belongs to the NADH:flavin oxidoreductase/NADH oxidase family.</text>
</comment>
<dbReference type="Gene3D" id="3.40.50.720">
    <property type="entry name" value="NAD(P)-binding Rossmann-like Domain"/>
    <property type="match status" value="1"/>
</dbReference>
<evidence type="ECO:0000256" key="8">
    <source>
        <dbReference type="ARBA" id="ARBA00023004"/>
    </source>
</evidence>
<dbReference type="EMBL" id="LAZR01006468">
    <property type="protein sequence ID" value="KKM91914.1"/>
    <property type="molecule type" value="Genomic_DNA"/>
</dbReference>
<dbReference type="PRINTS" id="PR00419">
    <property type="entry name" value="ADXRDTASE"/>
</dbReference>
<evidence type="ECO:0000256" key="3">
    <source>
        <dbReference type="ARBA" id="ARBA00011048"/>
    </source>
</evidence>
<feature type="domain" description="NADH:flavin oxidoreductase/NADH oxidase N-terminal" evidence="10">
    <location>
        <begin position="6"/>
        <end position="351"/>
    </location>
</feature>
<dbReference type="Pfam" id="PF07992">
    <property type="entry name" value="Pyr_redox_2"/>
    <property type="match status" value="1"/>
</dbReference>
<evidence type="ECO:0000313" key="12">
    <source>
        <dbReference type="EMBL" id="KKM91914.1"/>
    </source>
</evidence>
<dbReference type="GO" id="GO:0051536">
    <property type="term" value="F:iron-sulfur cluster binding"/>
    <property type="evidence" value="ECO:0007669"/>
    <property type="project" value="UniProtKB-KW"/>
</dbReference>